<accession>A0A2N1PJD7</accession>
<dbReference type="PANTHER" id="PTHR34069">
    <property type="entry name" value="3-OXOACYL-[ACYL-CARRIER-PROTEIN] SYNTHASE 3"/>
    <property type="match status" value="1"/>
</dbReference>
<keyword evidence="1" id="KW-0808">Transferase</keyword>
<name>A0A2N1PJD7_9BACT</name>
<dbReference type="SUPFAM" id="SSF53901">
    <property type="entry name" value="Thiolase-like"/>
    <property type="match status" value="1"/>
</dbReference>
<proteinExistence type="predicted"/>
<evidence type="ECO:0000256" key="1">
    <source>
        <dbReference type="ARBA" id="ARBA00022679"/>
    </source>
</evidence>
<dbReference type="Pfam" id="PF08545">
    <property type="entry name" value="ACP_syn_III"/>
    <property type="match status" value="1"/>
</dbReference>
<dbReference type="GO" id="GO:0044550">
    <property type="term" value="P:secondary metabolite biosynthetic process"/>
    <property type="evidence" value="ECO:0007669"/>
    <property type="project" value="TreeGrafter"/>
</dbReference>
<feature type="domain" description="Beta-ketoacyl-[acyl-carrier-protein] synthase III N-terminal" evidence="4">
    <location>
        <begin position="107"/>
        <end position="171"/>
    </location>
</feature>
<feature type="domain" description="Beta-ketoacyl-[acyl-carrier-protein] synthase III C-terminal" evidence="3">
    <location>
        <begin position="257"/>
        <end position="344"/>
    </location>
</feature>
<comment type="caution">
    <text evidence="5">The sequence shown here is derived from an EMBL/GenBank/DDBJ whole genome shotgun (WGS) entry which is preliminary data.</text>
</comment>
<dbReference type="InterPro" id="IPR013747">
    <property type="entry name" value="ACP_syn_III_C"/>
</dbReference>
<dbReference type="GO" id="GO:0004315">
    <property type="term" value="F:3-oxoacyl-[acyl-carrier-protein] synthase activity"/>
    <property type="evidence" value="ECO:0007669"/>
    <property type="project" value="InterPro"/>
</dbReference>
<dbReference type="Proteomes" id="UP000233256">
    <property type="component" value="Unassembled WGS sequence"/>
</dbReference>
<dbReference type="NCBIfam" id="NF006829">
    <property type="entry name" value="PRK09352.1"/>
    <property type="match status" value="1"/>
</dbReference>
<dbReference type="Gene3D" id="3.40.47.10">
    <property type="match status" value="1"/>
</dbReference>
<reference evidence="5 6" key="1">
    <citation type="journal article" date="2017" name="ISME J.">
        <title>Potential for microbial H2 and metal transformations associated with novel bacteria and archaea in deep terrestrial subsurface sediments.</title>
        <authorList>
            <person name="Hernsdorf A.W."/>
            <person name="Amano Y."/>
            <person name="Miyakawa K."/>
            <person name="Ise K."/>
            <person name="Suzuki Y."/>
            <person name="Anantharaman K."/>
            <person name="Probst A."/>
            <person name="Burstein D."/>
            <person name="Thomas B.C."/>
            <person name="Banfield J.F."/>
        </authorList>
    </citation>
    <scope>NUCLEOTIDE SEQUENCE [LARGE SCALE GENOMIC DNA]</scope>
    <source>
        <strain evidence="5">HGW-Wallbacteria-1</strain>
    </source>
</reference>
<dbReference type="CDD" id="cd00830">
    <property type="entry name" value="KAS_III"/>
    <property type="match status" value="1"/>
</dbReference>
<evidence type="ECO:0000259" key="4">
    <source>
        <dbReference type="Pfam" id="PF08545"/>
    </source>
</evidence>
<evidence type="ECO:0000313" key="6">
    <source>
        <dbReference type="Proteomes" id="UP000233256"/>
    </source>
</evidence>
<dbReference type="PANTHER" id="PTHR34069:SF2">
    <property type="entry name" value="BETA-KETOACYL-[ACYL-CARRIER-PROTEIN] SYNTHASE III"/>
    <property type="match status" value="1"/>
</dbReference>
<dbReference type="EMBL" id="PGXC01000046">
    <property type="protein sequence ID" value="PKK88440.1"/>
    <property type="molecule type" value="Genomic_DNA"/>
</dbReference>
<dbReference type="InterPro" id="IPR013751">
    <property type="entry name" value="ACP_syn_III_N"/>
</dbReference>
<protein>
    <submittedName>
        <fullName evidence="5">3-oxoacyl-ACP synthase</fullName>
    </submittedName>
</protein>
<keyword evidence="2" id="KW-0012">Acyltransferase</keyword>
<dbReference type="GO" id="GO:0006633">
    <property type="term" value="P:fatty acid biosynthetic process"/>
    <property type="evidence" value="ECO:0007669"/>
    <property type="project" value="InterPro"/>
</dbReference>
<dbReference type="Pfam" id="PF08541">
    <property type="entry name" value="ACP_syn_III_C"/>
    <property type="match status" value="1"/>
</dbReference>
<organism evidence="5 6">
    <name type="scientific">Candidatus Wallbacteria bacterium HGW-Wallbacteria-1</name>
    <dbReference type="NCBI Taxonomy" id="2013854"/>
    <lineage>
        <taxon>Bacteria</taxon>
        <taxon>Candidatus Walliibacteriota</taxon>
    </lineage>
</organism>
<evidence type="ECO:0000259" key="3">
    <source>
        <dbReference type="Pfam" id="PF08541"/>
    </source>
</evidence>
<evidence type="ECO:0000313" key="5">
    <source>
        <dbReference type="EMBL" id="PKK88440.1"/>
    </source>
</evidence>
<gene>
    <name evidence="5" type="ORF">CVV64_18750</name>
</gene>
<dbReference type="AlphaFoldDB" id="A0A2N1PJD7"/>
<sequence>MKIKYINAVFPENMVDNAQIDYLPDKWSPEKIEKKLGIRTRAIAAADETSADLATRAARQLMEKHQISPESIDFLFFCTQSPDYFLPTSACMIQNNLGLPTTCGAVDFNLGCSGYIYGLAMARGMIDSGLIKKAIFVTGETYSKFIYEKDWSVRTIFGDAATASLLTSDNDTFGDDRQGILKSMNGNIGNFNLGTDGAGWENLIVPYGGMRQPTGSNEEIESDNGSIRRAGDLYMHGSKIFNFTLDTVPIAVEDVLVKNSMDLADVDLFIFHQANKHMLSALMKKCEIPSEKFYVNMVEYGNTVSNTIPIALQEVWEKGIVKKGDRIMLVGFGVGYSWGATIVTLD</sequence>
<evidence type="ECO:0000256" key="2">
    <source>
        <dbReference type="ARBA" id="ARBA00023315"/>
    </source>
</evidence>
<dbReference type="InterPro" id="IPR016039">
    <property type="entry name" value="Thiolase-like"/>
</dbReference>